<sequence>MSQITQNSTRLELPVEILLDILPHLDEVSVINLATAHPDVFIGPSLNIFILDAKKQVQISQETQAEDIYYYWSSNERPGVKG</sequence>
<organism evidence="1 2">
    <name type="scientific">Xylaria bambusicola</name>
    <dbReference type="NCBI Taxonomy" id="326684"/>
    <lineage>
        <taxon>Eukaryota</taxon>
        <taxon>Fungi</taxon>
        <taxon>Dikarya</taxon>
        <taxon>Ascomycota</taxon>
        <taxon>Pezizomycotina</taxon>
        <taxon>Sordariomycetes</taxon>
        <taxon>Xylariomycetidae</taxon>
        <taxon>Xylariales</taxon>
        <taxon>Xylariaceae</taxon>
        <taxon>Xylaria</taxon>
    </lineage>
</organism>
<keyword evidence="2" id="KW-1185">Reference proteome</keyword>
<protein>
    <recommendedName>
        <fullName evidence="3">F-box domain-containing protein</fullName>
    </recommendedName>
</protein>
<dbReference type="AlphaFoldDB" id="A0AAN7UP23"/>
<name>A0AAN7UP23_9PEZI</name>
<evidence type="ECO:0000313" key="1">
    <source>
        <dbReference type="EMBL" id="KAK5633328.1"/>
    </source>
</evidence>
<dbReference type="Proteomes" id="UP001305414">
    <property type="component" value="Unassembled WGS sequence"/>
</dbReference>
<evidence type="ECO:0008006" key="3">
    <source>
        <dbReference type="Google" id="ProtNLM"/>
    </source>
</evidence>
<accession>A0AAN7UP23</accession>
<proteinExistence type="predicted"/>
<dbReference type="EMBL" id="JAWHQM010000031">
    <property type="protein sequence ID" value="KAK5633328.1"/>
    <property type="molecule type" value="Genomic_DNA"/>
</dbReference>
<evidence type="ECO:0000313" key="2">
    <source>
        <dbReference type="Proteomes" id="UP001305414"/>
    </source>
</evidence>
<gene>
    <name evidence="1" type="ORF">RRF57_009042</name>
</gene>
<comment type="caution">
    <text evidence="1">The sequence shown here is derived from an EMBL/GenBank/DDBJ whole genome shotgun (WGS) entry which is preliminary data.</text>
</comment>
<reference evidence="1 2" key="1">
    <citation type="submission" date="2023-10" db="EMBL/GenBank/DDBJ databases">
        <title>Draft genome sequence of Xylaria bambusicola isolate GMP-LS, the root and basal stem rot pathogen of sugarcane in Indonesia.</title>
        <authorList>
            <person name="Selvaraj P."/>
            <person name="Muralishankar V."/>
            <person name="Muruganantham S."/>
            <person name="Sp S."/>
            <person name="Haryani S."/>
            <person name="Lau K.J.X."/>
            <person name="Naqvi N.I."/>
        </authorList>
    </citation>
    <scope>NUCLEOTIDE SEQUENCE [LARGE SCALE GENOMIC DNA]</scope>
    <source>
        <strain evidence="1">GMP-LS</strain>
    </source>
</reference>
<dbReference type="CDD" id="cd09917">
    <property type="entry name" value="F-box_SF"/>
    <property type="match status" value="1"/>
</dbReference>